<keyword evidence="2" id="KW-1185">Reference proteome</keyword>
<dbReference type="EMBL" id="FUEZ01000004">
    <property type="protein sequence ID" value="SPM40546.1"/>
    <property type="molecule type" value="Genomic_DNA"/>
</dbReference>
<sequence>VSNPIEDYVQGQSGLMWRRAIWRDQIDWYLTWEHLSEDEPDGAANYVSIYRWATDNEMIRFRLPHPALMVVAFMSNLELARHMM</sequence>
<gene>
    <name evidence="1" type="ORF">MNAB215_2747</name>
</gene>
<organism evidence="1 2">
    <name type="scientific">Mycobacterium numidiamassiliense</name>
    <dbReference type="NCBI Taxonomy" id="1841861"/>
    <lineage>
        <taxon>Bacteria</taxon>
        <taxon>Bacillati</taxon>
        <taxon>Actinomycetota</taxon>
        <taxon>Actinomycetes</taxon>
        <taxon>Mycobacteriales</taxon>
        <taxon>Mycobacteriaceae</taxon>
        <taxon>Mycobacterium</taxon>
    </lineage>
</organism>
<reference evidence="1 2" key="1">
    <citation type="submission" date="2017-01" db="EMBL/GenBank/DDBJ databases">
        <authorList>
            <consortium name="Urmite Genomes"/>
        </authorList>
    </citation>
    <scope>NUCLEOTIDE SEQUENCE [LARGE SCALE GENOMIC DNA]</scope>
    <source>
        <strain evidence="1 2">AB215</strain>
    </source>
</reference>
<feature type="non-terminal residue" evidence="1">
    <location>
        <position position="1"/>
    </location>
</feature>
<name>A0A2U3P9Y7_9MYCO</name>
<protein>
    <submittedName>
        <fullName evidence="1">Uncharacterized protein</fullName>
    </submittedName>
</protein>
<dbReference type="Proteomes" id="UP000240424">
    <property type="component" value="Unassembled WGS sequence"/>
</dbReference>
<dbReference type="AlphaFoldDB" id="A0A2U3P9Y7"/>
<proteinExistence type="predicted"/>
<accession>A0A2U3P9Y7</accession>
<evidence type="ECO:0000313" key="2">
    <source>
        <dbReference type="Proteomes" id="UP000240424"/>
    </source>
</evidence>
<evidence type="ECO:0000313" key="1">
    <source>
        <dbReference type="EMBL" id="SPM40546.1"/>
    </source>
</evidence>